<evidence type="ECO:0000313" key="3">
    <source>
        <dbReference type="Proteomes" id="UP000192639"/>
    </source>
</evidence>
<dbReference type="VEuPathDB" id="MicrosporidiaDB:ECANGB1_2698"/>
<feature type="chain" id="PRO_5013276847" evidence="1">
    <location>
        <begin position="22"/>
        <end position="142"/>
    </location>
</feature>
<keyword evidence="1" id="KW-0732">Signal</keyword>
<feature type="signal peptide" evidence="1">
    <location>
        <begin position="1"/>
        <end position="21"/>
    </location>
</feature>
<dbReference type="AlphaFoldDB" id="A0A1Y1S8C4"/>
<gene>
    <name evidence="2" type="ORF">ECANGB1_2698</name>
</gene>
<accession>A0A1Y1S8C4</accession>
<dbReference type="Proteomes" id="UP000192639">
    <property type="component" value="Unassembled WGS sequence"/>
</dbReference>
<comment type="caution">
    <text evidence="2">The sequence shown here is derived from an EMBL/GenBank/DDBJ whole genome shotgun (WGS) entry which is preliminary data.</text>
</comment>
<evidence type="ECO:0000313" key="2">
    <source>
        <dbReference type="EMBL" id="ORD94720.1"/>
    </source>
</evidence>
<proteinExistence type="predicted"/>
<organism evidence="2 3">
    <name type="scientific">Enterospora canceri</name>
    <dbReference type="NCBI Taxonomy" id="1081671"/>
    <lineage>
        <taxon>Eukaryota</taxon>
        <taxon>Fungi</taxon>
        <taxon>Fungi incertae sedis</taxon>
        <taxon>Microsporidia</taxon>
        <taxon>Enterocytozoonidae</taxon>
        <taxon>Enterospora</taxon>
    </lineage>
</organism>
<name>A0A1Y1S8C4_9MICR</name>
<evidence type="ECO:0000256" key="1">
    <source>
        <dbReference type="SAM" id="SignalP"/>
    </source>
</evidence>
<reference evidence="2 3" key="1">
    <citation type="journal article" date="2017" name="Environ. Microbiol.">
        <title>Decay of the glycolytic pathway and adaptation to intranuclear parasitism within Enterocytozoonidae microsporidia.</title>
        <authorList>
            <person name="Wiredu Boakye D."/>
            <person name="Jaroenlak P."/>
            <person name="Prachumwat A."/>
            <person name="Williams T.A."/>
            <person name="Bateman K.S."/>
            <person name="Itsathitphaisarn O."/>
            <person name="Sritunyalucksana K."/>
            <person name="Paszkiewicz K.H."/>
            <person name="Moore K.A."/>
            <person name="Stentiford G.D."/>
            <person name="Williams B.A."/>
        </authorList>
    </citation>
    <scope>NUCLEOTIDE SEQUENCE [LARGE SCALE GENOMIC DNA]</scope>
    <source>
        <strain evidence="2 3">GB1</strain>
    </source>
</reference>
<keyword evidence="3" id="KW-1185">Reference proteome</keyword>
<dbReference type="EMBL" id="LWDP01000011">
    <property type="protein sequence ID" value="ORD94720.1"/>
    <property type="molecule type" value="Genomic_DNA"/>
</dbReference>
<protein>
    <submittedName>
        <fullName evidence="2">Uncharacterized protein</fullName>
    </submittedName>
</protein>
<sequence length="142" mass="15517">MFLCSMFRWISISRLMFLTCASSCIFDRSNIFIAQTNPSSLCLASQTCPNCPTPIAFPNSKSSILLNIFRALFAFTCSTSIILCLTCNAQTCSLSHFHPETDSLPHSSVAPLPHSSLVAVALICHAYYLCIPNKAESPDFLG</sequence>